<reference evidence="2" key="1">
    <citation type="submission" date="2014-12" db="EMBL/GenBank/DDBJ databases">
        <title>Genome Sequence of Valsa Canker Pathogens Uncovers a Specific Adaption of Colonization on Woody Bark.</title>
        <authorList>
            <person name="Yin Z."/>
            <person name="Liu H."/>
            <person name="Gao X."/>
            <person name="Li Z."/>
            <person name="Song N."/>
            <person name="Ke X."/>
            <person name="Dai Q."/>
            <person name="Wu Y."/>
            <person name="Sun Y."/>
            <person name="Xu J.-R."/>
            <person name="Kang Z.K."/>
            <person name="Wang L."/>
            <person name="Huang L."/>
        </authorList>
    </citation>
    <scope>NUCLEOTIDE SEQUENCE [LARGE SCALE GENOMIC DNA]</scope>
    <source>
        <strain evidence="2">03-8</strain>
    </source>
</reference>
<sequence length="278" mass="29557">MRRRHILDQLGGPHEPADPPPGSIEVLAGGPDRQRDPLDLGRQRGDPGEGHVVQPVVHLVGEDDDVVPEADVGDPLELPPGEDLADGVVRGVDDDHLGARRDGPLELVEVDGPLGRRARPGGALGGRTILPPGISMLLMYWSKKGSKMMTSSPGSMKAMNALSMPSFAPVVMVTSVSGSSLRPQCGAYASAMACLRRGRPLVGEYWLQSTRFSASLAASRMNCGGLYPKKPWPMFTMGWTGDAAAASLMMDLEVRRTSCLLPATRAAGFIFPLMVIAV</sequence>
<evidence type="ECO:0000256" key="1">
    <source>
        <dbReference type="SAM" id="MobiDB-lite"/>
    </source>
</evidence>
<dbReference type="EMBL" id="CM003108">
    <property type="protein sequence ID" value="KUI73778.1"/>
    <property type="molecule type" value="Genomic_DNA"/>
</dbReference>
<evidence type="ECO:0000313" key="2">
    <source>
        <dbReference type="EMBL" id="KUI73778.1"/>
    </source>
</evidence>
<feature type="compositionally biased region" description="Basic and acidic residues" evidence="1">
    <location>
        <begin position="32"/>
        <end position="49"/>
    </location>
</feature>
<name>A0A194WCF9_CYTMA</name>
<accession>A0A194WCF9</accession>
<organism evidence="2 3">
    <name type="scientific">Cytospora mali</name>
    <name type="common">Apple Valsa canker fungus</name>
    <name type="synonym">Valsa mali</name>
    <dbReference type="NCBI Taxonomy" id="578113"/>
    <lineage>
        <taxon>Eukaryota</taxon>
        <taxon>Fungi</taxon>
        <taxon>Dikarya</taxon>
        <taxon>Ascomycota</taxon>
        <taxon>Pezizomycotina</taxon>
        <taxon>Sordariomycetes</taxon>
        <taxon>Sordariomycetidae</taxon>
        <taxon>Diaporthales</taxon>
        <taxon>Cytosporaceae</taxon>
        <taxon>Cytospora</taxon>
    </lineage>
</organism>
<proteinExistence type="predicted"/>
<dbReference type="AlphaFoldDB" id="A0A194WCF9"/>
<gene>
    <name evidence="2" type="ORF">VM1G_11930</name>
</gene>
<keyword evidence="3" id="KW-1185">Reference proteome</keyword>
<protein>
    <submittedName>
        <fullName evidence="2">Uncharacterized protein</fullName>
    </submittedName>
</protein>
<evidence type="ECO:0000313" key="3">
    <source>
        <dbReference type="Proteomes" id="UP000078559"/>
    </source>
</evidence>
<feature type="region of interest" description="Disordered" evidence="1">
    <location>
        <begin position="1"/>
        <end position="51"/>
    </location>
</feature>
<dbReference type="Proteomes" id="UP000078559">
    <property type="component" value="Chromosome 11"/>
</dbReference>